<evidence type="ECO:0000313" key="3">
    <source>
        <dbReference type="Proteomes" id="UP001500253"/>
    </source>
</evidence>
<accession>A0ABN3F9G4</accession>
<evidence type="ECO:0000313" key="2">
    <source>
        <dbReference type="EMBL" id="GAA2324520.1"/>
    </source>
</evidence>
<dbReference type="EMBL" id="BAAASD010000001">
    <property type="protein sequence ID" value="GAA2324520.1"/>
    <property type="molecule type" value="Genomic_DNA"/>
</dbReference>
<evidence type="ECO:0000256" key="1">
    <source>
        <dbReference type="SAM" id="MobiDB-lite"/>
    </source>
</evidence>
<keyword evidence="3" id="KW-1185">Reference proteome</keyword>
<proteinExistence type="predicted"/>
<feature type="compositionally biased region" description="Gly residues" evidence="1">
    <location>
        <begin position="67"/>
        <end position="78"/>
    </location>
</feature>
<comment type="caution">
    <text evidence="2">The sequence shown here is derived from an EMBL/GenBank/DDBJ whole genome shotgun (WGS) entry which is preliminary data.</text>
</comment>
<sequence>MSRARSSLETQCVDVMRCGGSAGVAELRAEGQGVMKVVDERAPCGRVEVSGTGGDYTGSGVPLQGVGDTGTGAGAGQG</sequence>
<dbReference type="Proteomes" id="UP001500253">
    <property type="component" value="Unassembled WGS sequence"/>
</dbReference>
<reference evidence="2 3" key="1">
    <citation type="journal article" date="2019" name="Int. J. Syst. Evol. Microbiol.">
        <title>The Global Catalogue of Microorganisms (GCM) 10K type strain sequencing project: providing services to taxonomists for standard genome sequencing and annotation.</title>
        <authorList>
            <consortium name="The Broad Institute Genomics Platform"/>
            <consortium name="The Broad Institute Genome Sequencing Center for Infectious Disease"/>
            <person name="Wu L."/>
            <person name="Ma J."/>
        </authorList>
    </citation>
    <scope>NUCLEOTIDE SEQUENCE [LARGE SCALE GENOMIC DNA]</scope>
    <source>
        <strain evidence="2 3">JCM 4316</strain>
    </source>
</reference>
<name>A0ABN3F9G4_9ACTN</name>
<gene>
    <name evidence="2" type="ORF">GCM10010246_01680</name>
</gene>
<protein>
    <submittedName>
        <fullName evidence="2">Uncharacterized protein</fullName>
    </submittedName>
</protein>
<organism evidence="2 3">
    <name type="scientific">Streptomyces cuspidosporus</name>
    <dbReference type="NCBI Taxonomy" id="66882"/>
    <lineage>
        <taxon>Bacteria</taxon>
        <taxon>Bacillati</taxon>
        <taxon>Actinomycetota</taxon>
        <taxon>Actinomycetes</taxon>
        <taxon>Kitasatosporales</taxon>
        <taxon>Streptomycetaceae</taxon>
        <taxon>Streptomyces</taxon>
    </lineage>
</organism>
<feature type="region of interest" description="Disordered" evidence="1">
    <location>
        <begin position="48"/>
        <end position="78"/>
    </location>
</feature>